<proteinExistence type="predicted"/>
<protein>
    <submittedName>
        <fullName evidence="2">Uncharacterized protein</fullName>
    </submittedName>
</protein>
<evidence type="ECO:0000313" key="2">
    <source>
        <dbReference type="EMBL" id="MCD7459677.1"/>
    </source>
</evidence>
<organism evidence="2 3">
    <name type="scientific">Datura stramonium</name>
    <name type="common">Jimsonweed</name>
    <name type="synonym">Common thornapple</name>
    <dbReference type="NCBI Taxonomy" id="4076"/>
    <lineage>
        <taxon>Eukaryota</taxon>
        <taxon>Viridiplantae</taxon>
        <taxon>Streptophyta</taxon>
        <taxon>Embryophyta</taxon>
        <taxon>Tracheophyta</taxon>
        <taxon>Spermatophyta</taxon>
        <taxon>Magnoliopsida</taxon>
        <taxon>eudicotyledons</taxon>
        <taxon>Gunneridae</taxon>
        <taxon>Pentapetalae</taxon>
        <taxon>asterids</taxon>
        <taxon>lamiids</taxon>
        <taxon>Solanales</taxon>
        <taxon>Solanaceae</taxon>
        <taxon>Solanoideae</taxon>
        <taxon>Datureae</taxon>
        <taxon>Datura</taxon>
    </lineage>
</organism>
<feature type="non-terminal residue" evidence="2">
    <location>
        <position position="110"/>
    </location>
</feature>
<name>A0ABS8SLQ7_DATST</name>
<dbReference type="EMBL" id="JACEIK010000601">
    <property type="protein sequence ID" value="MCD7459677.1"/>
    <property type="molecule type" value="Genomic_DNA"/>
</dbReference>
<accession>A0ABS8SLQ7</accession>
<comment type="caution">
    <text evidence="2">The sequence shown here is derived from an EMBL/GenBank/DDBJ whole genome shotgun (WGS) entry which is preliminary data.</text>
</comment>
<feature type="region of interest" description="Disordered" evidence="1">
    <location>
        <begin position="90"/>
        <end position="110"/>
    </location>
</feature>
<sequence length="110" mass="11737">LLFLVEVGFDFWPFEQAGAPACHHAGKVPHLTLHSAGRKAPRASGRTVVLPPHASPRVAGSARRAAGRAGVAVHCFDLVLALFIPTSSHSFKKPQIHPNPSLLALKESNH</sequence>
<reference evidence="2 3" key="1">
    <citation type="journal article" date="2021" name="BMC Genomics">
        <title>Datura genome reveals duplications of psychoactive alkaloid biosynthetic genes and high mutation rate following tissue culture.</title>
        <authorList>
            <person name="Rajewski A."/>
            <person name="Carter-House D."/>
            <person name="Stajich J."/>
            <person name="Litt A."/>
        </authorList>
    </citation>
    <scope>NUCLEOTIDE SEQUENCE [LARGE SCALE GENOMIC DNA]</scope>
    <source>
        <strain evidence="2">AR-01</strain>
    </source>
</reference>
<keyword evidence="3" id="KW-1185">Reference proteome</keyword>
<feature type="non-terminal residue" evidence="2">
    <location>
        <position position="1"/>
    </location>
</feature>
<gene>
    <name evidence="2" type="ORF">HAX54_041609</name>
</gene>
<evidence type="ECO:0000313" key="3">
    <source>
        <dbReference type="Proteomes" id="UP000823775"/>
    </source>
</evidence>
<evidence type="ECO:0000256" key="1">
    <source>
        <dbReference type="SAM" id="MobiDB-lite"/>
    </source>
</evidence>
<dbReference type="Proteomes" id="UP000823775">
    <property type="component" value="Unassembled WGS sequence"/>
</dbReference>